<dbReference type="NCBIfam" id="NF005700">
    <property type="entry name" value="PRK07511.1"/>
    <property type="match status" value="1"/>
</dbReference>
<dbReference type="Gene3D" id="1.10.12.10">
    <property type="entry name" value="Lyase 2-enoyl-coa Hydratase, Chain A, domain 2"/>
    <property type="match status" value="1"/>
</dbReference>
<dbReference type="CDD" id="cd06558">
    <property type="entry name" value="crotonase-like"/>
    <property type="match status" value="1"/>
</dbReference>
<dbReference type="PANTHER" id="PTHR11941">
    <property type="entry name" value="ENOYL-COA HYDRATASE-RELATED"/>
    <property type="match status" value="1"/>
</dbReference>
<keyword evidence="2 4" id="KW-0456">Lyase</keyword>
<dbReference type="Pfam" id="PF00378">
    <property type="entry name" value="ECH_1"/>
    <property type="match status" value="1"/>
</dbReference>
<evidence type="ECO:0000313" key="5">
    <source>
        <dbReference type="Proteomes" id="UP000005933"/>
    </source>
</evidence>
<dbReference type="GO" id="GO:0006635">
    <property type="term" value="P:fatty acid beta-oxidation"/>
    <property type="evidence" value="ECO:0007669"/>
    <property type="project" value="TreeGrafter"/>
</dbReference>
<evidence type="ECO:0000313" key="4">
    <source>
        <dbReference type="EMBL" id="EAP72399.1"/>
    </source>
</evidence>
<dbReference type="InterPro" id="IPR029045">
    <property type="entry name" value="ClpP/crotonase-like_dom_sf"/>
</dbReference>
<dbReference type="EMBL" id="AAKL01000030">
    <property type="protein sequence ID" value="EAP72399.1"/>
    <property type="molecule type" value="Genomic_DNA"/>
</dbReference>
<dbReference type="PROSITE" id="PS00166">
    <property type="entry name" value="ENOYL_COA_HYDRATASE"/>
    <property type="match status" value="1"/>
</dbReference>
<proteinExistence type="inferred from homology"/>
<reference evidence="4 5" key="1">
    <citation type="journal article" date="2006" name="Mol. Plant Microbe Interact.">
        <title>Identification of open reading frames unique to a select agent: Ralstonia solanacearum race 3 biovar 2.</title>
        <authorList>
            <person name="Gabriel D.W."/>
            <person name="Allen C."/>
            <person name="Schell M."/>
            <person name="Denny T.P."/>
            <person name="Greenberg J.T."/>
            <person name="Duan Y.P."/>
            <person name="Flores-Cruz Z."/>
            <person name="Huang Q."/>
            <person name="Clifford J.M."/>
            <person name="Presting G."/>
            <person name="Gonzalez E.T."/>
            <person name="Reddy J."/>
            <person name="Elphinstone J."/>
            <person name="Swanson J."/>
            <person name="Yao J."/>
            <person name="Mulholland V."/>
            <person name="Liu L."/>
            <person name="Farmerie W."/>
            <person name="Patnaikuni M."/>
            <person name="Balogh B."/>
            <person name="Norman D."/>
            <person name="Alvarez A."/>
            <person name="Castillo J.A."/>
            <person name="Jones J."/>
            <person name="Saddler G."/>
            <person name="Walunas T."/>
            <person name="Zhukov A."/>
            <person name="Mikhailova N."/>
        </authorList>
    </citation>
    <scope>NUCLEOTIDE SEQUENCE [LARGE SCALE GENOMIC DNA]</scope>
    <source>
        <strain evidence="4 5">UW551</strain>
    </source>
</reference>
<evidence type="ECO:0000256" key="2">
    <source>
        <dbReference type="ARBA" id="ARBA00023239"/>
    </source>
</evidence>
<comment type="caution">
    <text evidence="4">The sequence shown here is derived from an EMBL/GenBank/DDBJ whole genome shotgun (WGS) entry which is preliminary data.</text>
</comment>
<dbReference type="GO" id="GO:0004300">
    <property type="term" value="F:enoyl-CoA hydratase activity"/>
    <property type="evidence" value="ECO:0007669"/>
    <property type="project" value="UniProtKB-EC"/>
</dbReference>
<organism evidence="4 5">
    <name type="scientific">Ralstonia solanacearum (strain UW551)</name>
    <dbReference type="NCBI Taxonomy" id="342110"/>
    <lineage>
        <taxon>Bacteria</taxon>
        <taxon>Pseudomonadati</taxon>
        <taxon>Pseudomonadota</taxon>
        <taxon>Betaproteobacteria</taxon>
        <taxon>Burkholderiales</taxon>
        <taxon>Burkholderiaceae</taxon>
        <taxon>Ralstonia</taxon>
        <taxon>Ralstonia solanacearum species complex</taxon>
    </lineage>
</organism>
<sequence length="316" mass="33658">MPVPCSKCCRISPRCTATRAIARAHGCCAARAWACRCGRRTPDPAHPPFPLSTKAIAMTAQLLSRRTGSTLVLTLSNPGTRNALDPVMYTASMEALNLAAKDKEIRSVIFTGADGAFCAGGNLNRLLENRGQPKRVQEEGIDALNHWIETIRTFPKPVIAAVEGPAAGAGFSLVLACDFVVAAADARFVMAYVNVALTPDGGGSWHLARCLPRPLASEIIMLGKPVGAERLAHFGLVNEVVKPGTALDHALLLAEQLAAQSPHAVGRIKGLIAHAEEASLHAHLQAEQHSFVEALHHAEGNEGISAFLQKRAPQYR</sequence>
<dbReference type="Gene3D" id="3.90.226.10">
    <property type="entry name" value="2-enoyl-CoA Hydratase, Chain A, domain 1"/>
    <property type="match status" value="1"/>
</dbReference>
<dbReference type="SUPFAM" id="SSF52096">
    <property type="entry name" value="ClpP/crotonase"/>
    <property type="match status" value="1"/>
</dbReference>
<dbReference type="NCBIfam" id="NF046063">
    <property type="entry name" value="oxepin_alt"/>
    <property type="match status" value="1"/>
</dbReference>
<dbReference type="PANTHER" id="PTHR11941:SF54">
    <property type="entry name" value="ENOYL-COA HYDRATASE, MITOCHONDRIAL"/>
    <property type="match status" value="1"/>
</dbReference>
<comment type="similarity">
    <text evidence="1 3">Belongs to the enoyl-CoA hydratase/isomerase family.</text>
</comment>
<name>A0AB33VC13_RALSU</name>
<dbReference type="AlphaFoldDB" id="A0AB33VC13"/>
<protein>
    <submittedName>
        <fullName evidence="4">Enoyl-CoA hydratase</fullName>
        <ecNumber evidence="4">4.2.1.17</ecNumber>
    </submittedName>
</protein>
<evidence type="ECO:0000256" key="1">
    <source>
        <dbReference type="ARBA" id="ARBA00005254"/>
    </source>
</evidence>
<gene>
    <name evidence="4" type="ORF">RRSL_02469</name>
</gene>
<dbReference type="Proteomes" id="UP000005933">
    <property type="component" value="Unassembled WGS sequence"/>
</dbReference>
<dbReference type="InterPro" id="IPR014748">
    <property type="entry name" value="Enoyl-CoA_hydra_C"/>
</dbReference>
<evidence type="ECO:0000256" key="3">
    <source>
        <dbReference type="RuleBase" id="RU003707"/>
    </source>
</evidence>
<dbReference type="InterPro" id="IPR001753">
    <property type="entry name" value="Enoyl-CoA_hydra/iso"/>
</dbReference>
<dbReference type="EC" id="4.2.1.17" evidence="4"/>
<dbReference type="InterPro" id="IPR018376">
    <property type="entry name" value="Enoyl-CoA_hyd/isom_CS"/>
</dbReference>
<accession>A0AB33VC13</accession>